<dbReference type="Proteomes" id="UP001265700">
    <property type="component" value="Unassembled WGS sequence"/>
</dbReference>
<keyword evidence="5" id="KW-1185">Reference proteome</keyword>
<dbReference type="InterPro" id="IPR045851">
    <property type="entry name" value="AMP-bd_C_sf"/>
</dbReference>
<feature type="domain" description="Carrier" evidence="3">
    <location>
        <begin position="529"/>
        <end position="604"/>
    </location>
</feature>
<dbReference type="Gene3D" id="3.30.300.30">
    <property type="match status" value="1"/>
</dbReference>
<dbReference type="Pfam" id="PF00975">
    <property type="entry name" value="Thioesterase"/>
    <property type="match status" value="1"/>
</dbReference>
<evidence type="ECO:0000313" key="5">
    <source>
        <dbReference type="Proteomes" id="UP001265700"/>
    </source>
</evidence>
<keyword evidence="1" id="KW-0596">Phosphopantetheine</keyword>
<evidence type="ECO:0000256" key="1">
    <source>
        <dbReference type="ARBA" id="ARBA00022450"/>
    </source>
</evidence>
<dbReference type="Pfam" id="PF13193">
    <property type="entry name" value="AMP-binding_C"/>
    <property type="match status" value="1"/>
</dbReference>
<dbReference type="PANTHER" id="PTHR45527">
    <property type="entry name" value="NONRIBOSOMAL PEPTIDE SYNTHETASE"/>
    <property type="match status" value="1"/>
</dbReference>
<gene>
    <name evidence="4" type="ORF">J2W49_000348</name>
</gene>
<dbReference type="InterPro" id="IPR009081">
    <property type="entry name" value="PP-bd_ACP"/>
</dbReference>
<comment type="caution">
    <text evidence="4">The sequence shown here is derived from an EMBL/GenBank/DDBJ whole genome shotgun (WGS) entry which is preliminary data.</text>
</comment>
<dbReference type="RefSeq" id="WP_310310972.1">
    <property type="nucleotide sequence ID" value="NZ_JAVDWU010000001.1"/>
</dbReference>
<dbReference type="SUPFAM" id="SSF53474">
    <property type="entry name" value="alpha/beta-Hydrolases"/>
    <property type="match status" value="1"/>
</dbReference>
<dbReference type="SUPFAM" id="SSF47336">
    <property type="entry name" value="ACP-like"/>
    <property type="match status" value="1"/>
</dbReference>
<dbReference type="Gene3D" id="1.10.1200.10">
    <property type="entry name" value="ACP-like"/>
    <property type="match status" value="1"/>
</dbReference>
<dbReference type="InterPro" id="IPR001031">
    <property type="entry name" value="Thioesterase"/>
</dbReference>
<proteinExistence type="predicted"/>
<dbReference type="InterPro" id="IPR000873">
    <property type="entry name" value="AMP-dep_synth/lig_dom"/>
</dbReference>
<dbReference type="CDD" id="cd12117">
    <property type="entry name" value="A_NRPS_Srf_like"/>
    <property type="match status" value="1"/>
</dbReference>
<evidence type="ECO:0000256" key="2">
    <source>
        <dbReference type="ARBA" id="ARBA00022553"/>
    </source>
</evidence>
<dbReference type="Pfam" id="PF00550">
    <property type="entry name" value="PP-binding"/>
    <property type="match status" value="1"/>
</dbReference>
<dbReference type="InterPro" id="IPR010071">
    <property type="entry name" value="AA_adenyl_dom"/>
</dbReference>
<dbReference type="NCBIfam" id="TIGR01733">
    <property type="entry name" value="AA-adenyl-dom"/>
    <property type="match status" value="1"/>
</dbReference>
<protein>
    <submittedName>
        <fullName evidence="4">Amino acid adenylation domain-containing protein</fullName>
    </submittedName>
</protein>
<dbReference type="Gene3D" id="3.40.50.980">
    <property type="match status" value="2"/>
</dbReference>
<sequence length="889" mass="96935">MFTEAEESRLVGDWGGITTAYPREATIGGLFLETARRFPEGEALRSGVRSLTYFQLHSEASQLALQLRDAGVAPGDLIAISSRSSPEMIVGFLAILLAGGCCVPIDPSYPRDRFALLLEDCGASIGLATTGCQAYYPPGWRGKIIPIPATGQVSAPAELPEIPLTAEHPAHLLFTSGSTGRPKGVLLAHRGVVRLVRNQNFLTITPDDVFLQAAPVSFDASLLEIWGPLLNGGRLVLLPNGPGIAEIASAVCEHGVTTLWLTSGLFQLMMDTSPEALKGLRYLLSGGDVLSPLHVRQALEVLPDTRLINGYGPTENTTFTTCHTITLADLNKPSIPIGKPIANTTVHLLDDALRPVPVGMPGELCTGGDGLAIGYHGAPELTAEKFIFHPEFGRLYRTGDRCRRASDGTIEFLGRGDHQVKVRGFRVELGEIELLLASHPDVRQARVAVRGESAESKRIFAWVTLRERVNLLEADLTAFLEARLPAYMRPDAVGIIESFPLNANGKIQVSALPDPARTRRETVTRPAAPPVGETQERLAVIWRELLDIADINRDDDFFALGGHSLMALRMFARIHSEFDRSLPLATLLQHPTIEGLARVLSPPDEDKSVENPPIPGKGNVVTLASGGEDTPLFCIHGGDGGVLFYRSLAALMPPEIPLHAIESLELGSSGPVEYSSIEETAAGYIRSLRAVQPHGPYRLAGYSFGGVVAHEMAIQLTREGHAVEFVGLFDTHNPVAPARFYTLMERLGVFWRQNSAEPVGRRLKRVMDRLIEGIRTNRRVKAETRAAQRSGPAPPYSDLRRVQVRQENWRAMQAYRPPPYQGRITLFKTSMISDKVERPDDYGWACLAGGGLNIVFISGEHLTLFEPQNVATLAHALTESLLQSERLTR</sequence>
<dbReference type="EMBL" id="JAVDWU010000001">
    <property type="protein sequence ID" value="MDR7148420.1"/>
    <property type="molecule type" value="Genomic_DNA"/>
</dbReference>
<accession>A0ABU1WGL9</accession>
<dbReference type="InterPro" id="IPR029058">
    <property type="entry name" value="AB_hydrolase_fold"/>
</dbReference>
<keyword evidence="2" id="KW-0597">Phosphoprotein</keyword>
<dbReference type="SUPFAM" id="SSF56801">
    <property type="entry name" value="Acetyl-CoA synthetase-like"/>
    <property type="match status" value="1"/>
</dbReference>
<name>A0ABU1WGL9_9BURK</name>
<dbReference type="InterPro" id="IPR020802">
    <property type="entry name" value="TesA-like"/>
</dbReference>
<dbReference type="InterPro" id="IPR020845">
    <property type="entry name" value="AMP-binding_CS"/>
</dbReference>
<dbReference type="InterPro" id="IPR025110">
    <property type="entry name" value="AMP-bd_C"/>
</dbReference>
<evidence type="ECO:0000313" key="4">
    <source>
        <dbReference type="EMBL" id="MDR7148420.1"/>
    </source>
</evidence>
<dbReference type="SMART" id="SM00824">
    <property type="entry name" value="PKS_TE"/>
    <property type="match status" value="1"/>
</dbReference>
<dbReference type="Gene3D" id="3.40.50.1820">
    <property type="entry name" value="alpha/beta hydrolase"/>
    <property type="match status" value="1"/>
</dbReference>
<evidence type="ECO:0000259" key="3">
    <source>
        <dbReference type="PROSITE" id="PS50075"/>
    </source>
</evidence>
<dbReference type="PROSITE" id="PS50075">
    <property type="entry name" value="CARRIER"/>
    <property type="match status" value="1"/>
</dbReference>
<dbReference type="PANTHER" id="PTHR45527:SF1">
    <property type="entry name" value="FATTY ACID SYNTHASE"/>
    <property type="match status" value="1"/>
</dbReference>
<dbReference type="Pfam" id="PF00501">
    <property type="entry name" value="AMP-binding"/>
    <property type="match status" value="1"/>
</dbReference>
<dbReference type="InterPro" id="IPR036736">
    <property type="entry name" value="ACP-like_sf"/>
</dbReference>
<reference evidence="4 5" key="1">
    <citation type="submission" date="2023-07" db="EMBL/GenBank/DDBJ databases">
        <title>Sorghum-associated microbial communities from plants grown in Nebraska, USA.</title>
        <authorList>
            <person name="Schachtman D."/>
        </authorList>
    </citation>
    <scope>NUCLEOTIDE SEQUENCE [LARGE SCALE GENOMIC DNA]</scope>
    <source>
        <strain evidence="4 5">4249</strain>
    </source>
</reference>
<dbReference type="PROSITE" id="PS00455">
    <property type="entry name" value="AMP_BINDING"/>
    <property type="match status" value="1"/>
</dbReference>
<organism evidence="4 5">
    <name type="scientific">Hydrogenophaga palleronii</name>
    <dbReference type="NCBI Taxonomy" id="65655"/>
    <lineage>
        <taxon>Bacteria</taxon>
        <taxon>Pseudomonadati</taxon>
        <taxon>Pseudomonadota</taxon>
        <taxon>Betaproteobacteria</taxon>
        <taxon>Burkholderiales</taxon>
        <taxon>Comamonadaceae</taxon>
        <taxon>Hydrogenophaga</taxon>
    </lineage>
</organism>
<dbReference type="Gene3D" id="2.30.38.10">
    <property type="entry name" value="Luciferase, Domain 3"/>
    <property type="match status" value="1"/>
</dbReference>
<dbReference type="InterPro" id="IPR020806">
    <property type="entry name" value="PKS_PP-bd"/>
</dbReference>
<dbReference type="SMART" id="SM00823">
    <property type="entry name" value="PKS_PP"/>
    <property type="match status" value="1"/>
</dbReference>